<protein>
    <submittedName>
        <fullName evidence="1">Uncharacterized protein</fullName>
    </submittedName>
</protein>
<keyword evidence="2" id="KW-1185">Reference proteome</keyword>
<evidence type="ECO:0000313" key="2">
    <source>
        <dbReference type="Proteomes" id="UP000709295"/>
    </source>
</evidence>
<organism evidence="1 2">
    <name type="scientific">Phytophthora aleatoria</name>
    <dbReference type="NCBI Taxonomy" id="2496075"/>
    <lineage>
        <taxon>Eukaryota</taxon>
        <taxon>Sar</taxon>
        <taxon>Stramenopiles</taxon>
        <taxon>Oomycota</taxon>
        <taxon>Peronosporomycetes</taxon>
        <taxon>Peronosporales</taxon>
        <taxon>Peronosporaceae</taxon>
        <taxon>Phytophthora</taxon>
    </lineage>
</organism>
<dbReference type="AlphaFoldDB" id="A0A8J5IFZ8"/>
<dbReference type="EMBL" id="JAENGY010001629">
    <property type="protein sequence ID" value="KAG6947975.1"/>
    <property type="molecule type" value="Genomic_DNA"/>
</dbReference>
<comment type="caution">
    <text evidence="1">The sequence shown here is derived from an EMBL/GenBank/DDBJ whole genome shotgun (WGS) entry which is preliminary data.</text>
</comment>
<sequence length="104" mass="11348">MSEGCVVGDPDTYISPKGLLWIKVNIVGFAAKKASELGWSDNSMGKLYFGDLDKDGSPQCLGGGWGIYWGQQVNLDDMLEHLDDGELEIVSHEMGNGFGLPDFY</sequence>
<name>A0A8J5IFZ8_9STRA</name>
<reference evidence="1" key="1">
    <citation type="submission" date="2021-01" db="EMBL/GenBank/DDBJ databases">
        <title>Phytophthora aleatoria, a newly-described species from Pinus radiata is distinct from Phytophthora cactorum isolates based on comparative genomics.</title>
        <authorList>
            <person name="Mcdougal R."/>
            <person name="Panda P."/>
            <person name="Williams N."/>
            <person name="Studholme D.J."/>
        </authorList>
    </citation>
    <scope>NUCLEOTIDE SEQUENCE</scope>
    <source>
        <strain evidence="1">NZFS 4037</strain>
    </source>
</reference>
<dbReference type="Proteomes" id="UP000709295">
    <property type="component" value="Unassembled WGS sequence"/>
</dbReference>
<evidence type="ECO:0000313" key="1">
    <source>
        <dbReference type="EMBL" id="KAG6947975.1"/>
    </source>
</evidence>
<gene>
    <name evidence="1" type="ORF">JG688_00015308</name>
</gene>
<accession>A0A8J5IFZ8</accession>
<proteinExistence type="predicted"/>